<dbReference type="PANTHER" id="PTHR43124:SF3">
    <property type="entry name" value="CHLORAMPHENICOL EFFLUX PUMP RV0191"/>
    <property type="match status" value="1"/>
</dbReference>
<feature type="transmembrane region" description="Helical" evidence="6">
    <location>
        <begin position="156"/>
        <end position="175"/>
    </location>
</feature>
<evidence type="ECO:0000256" key="5">
    <source>
        <dbReference type="ARBA" id="ARBA00023136"/>
    </source>
</evidence>
<keyword evidence="9" id="KW-1185">Reference proteome</keyword>
<evidence type="ECO:0000256" key="3">
    <source>
        <dbReference type="ARBA" id="ARBA00022692"/>
    </source>
</evidence>
<proteinExistence type="predicted"/>
<feature type="transmembrane region" description="Helical" evidence="6">
    <location>
        <begin position="196"/>
        <end position="220"/>
    </location>
</feature>
<feature type="transmembrane region" description="Helical" evidence="6">
    <location>
        <begin position="93"/>
        <end position="115"/>
    </location>
</feature>
<dbReference type="GO" id="GO:0022857">
    <property type="term" value="F:transmembrane transporter activity"/>
    <property type="evidence" value="ECO:0007669"/>
    <property type="project" value="InterPro"/>
</dbReference>
<keyword evidence="3 6" id="KW-0812">Transmembrane</keyword>
<dbReference type="GO" id="GO:0005886">
    <property type="term" value="C:plasma membrane"/>
    <property type="evidence" value="ECO:0007669"/>
    <property type="project" value="UniProtKB-SubCell"/>
</dbReference>
<feature type="transmembrane region" description="Helical" evidence="6">
    <location>
        <begin position="232"/>
        <end position="250"/>
    </location>
</feature>
<dbReference type="RefSeq" id="WP_180143786.1">
    <property type="nucleotide sequence ID" value="NZ_CAADHO010000008.1"/>
</dbReference>
<dbReference type="AlphaFoldDB" id="A0A4U8YSG5"/>
<dbReference type="Pfam" id="PF07690">
    <property type="entry name" value="MFS_1"/>
    <property type="match status" value="1"/>
</dbReference>
<evidence type="ECO:0000313" key="9">
    <source>
        <dbReference type="Proteomes" id="UP000507962"/>
    </source>
</evidence>
<accession>A0A4U8YSG5</accession>
<feature type="transmembrane region" description="Helical" evidence="6">
    <location>
        <begin position="349"/>
        <end position="369"/>
    </location>
</feature>
<dbReference type="CDD" id="cd17473">
    <property type="entry name" value="MFS_arabinose_efflux_permease_like"/>
    <property type="match status" value="1"/>
</dbReference>
<evidence type="ECO:0000313" key="8">
    <source>
        <dbReference type="EMBL" id="VFQ46279.1"/>
    </source>
</evidence>
<evidence type="ECO:0000256" key="1">
    <source>
        <dbReference type="ARBA" id="ARBA00004651"/>
    </source>
</evidence>
<dbReference type="InterPro" id="IPR020846">
    <property type="entry name" value="MFS_dom"/>
</dbReference>
<dbReference type="PROSITE" id="PS50850">
    <property type="entry name" value="MFS"/>
    <property type="match status" value="1"/>
</dbReference>
<dbReference type="Proteomes" id="UP000507962">
    <property type="component" value="Unassembled WGS sequence"/>
</dbReference>
<dbReference type="EMBL" id="CAADHO010000008">
    <property type="protein sequence ID" value="VFQ46279.1"/>
    <property type="molecule type" value="Genomic_DNA"/>
</dbReference>
<dbReference type="Gene3D" id="1.20.1250.20">
    <property type="entry name" value="MFS general substrate transporter like domains"/>
    <property type="match status" value="1"/>
</dbReference>
<evidence type="ECO:0000259" key="7">
    <source>
        <dbReference type="PROSITE" id="PS50850"/>
    </source>
</evidence>
<protein>
    <submittedName>
        <fullName evidence="8">Major facilitator superfamily</fullName>
    </submittedName>
</protein>
<keyword evidence="5 6" id="KW-0472">Membrane</keyword>
<sequence>MLKAAILSISLLTIMASAAISPALGIIAAAFPHADAMLIRLIVTLPSMTIIPASILSARLTRVLKKRTILFLGLALYMAGGVGGGLVSRMDLILWMRGLLGIGVGLLMPVSTALVSDFFKGEEAAKMTGWVTASNNLGGIIAVILSGWLASFCWRYSFFVYFLALVAAFFVACFLPEPERQAHIQKKGDKLPSVTYLAAGAAFAMMTLFYVLPTNIALFIKESGLGNAKTAGLALALVTGFAFVSGSLFAKTKGVLNHLMAPVQMGLMGTGFFLLSGSPTLPLVFFAVSLIGASFGNLYPMILLMVVHGVPKAQNTKAMAMVSIFLFSGQFFSPLFFRALEGLTPSPGISTIFGCAAGFAGAAALVFLLKALRDMRSHVTAGGPQHP</sequence>
<evidence type="ECO:0000256" key="4">
    <source>
        <dbReference type="ARBA" id="ARBA00022989"/>
    </source>
</evidence>
<feature type="transmembrane region" description="Helical" evidence="6">
    <location>
        <begin position="37"/>
        <end position="56"/>
    </location>
</feature>
<evidence type="ECO:0000256" key="2">
    <source>
        <dbReference type="ARBA" id="ARBA00022475"/>
    </source>
</evidence>
<dbReference type="InterPro" id="IPR036259">
    <property type="entry name" value="MFS_trans_sf"/>
</dbReference>
<gene>
    <name evidence="8" type="ORF">MSL71_39420</name>
</gene>
<feature type="transmembrane region" description="Helical" evidence="6">
    <location>
        <begin position="259"/>
        <end position="277"/>
    </location>
</feature>
<name>A0A4U8YSG5_9BACT</name>
<feature type="domain" description="Major facilitator superfamily (MFS) profile" evidence="7">
    <location>
        <begin position="1"/>
        <end position="375"/>
    </location>
</feature>
<dbReference type="PANTHER" id="PTHR43124">
    <property type="entry name" value="PURINE EFFLUX PUMP PBUE"/>
    <property type="match status" value="1"/>
</dbReference>
<dbReference type="InterPro" id="IPR011701">
    <property type="entry name" value="MFS"/>
</dbReference>
<feature type="transmembrane region" description="Helical" evidence="6">
    <location>
        <begin position="318"/>
        <end position="337"/>
    </location>
</feature>
<organism evidence="8 9">
    <name type="scientific">Desulfoluna butyratoxydans</name>
    <dbReference type="NCBI Taxonomy" id="231438"/>
    <lineage>
        <taxon>Bacteria</taxon>
        <taxon>Pseudomonadati</taxon>
        <taxon>Thermodesulfobacteriota</taxon>
        <taxon>Desulfobacteria</taxon>
        <taxon>Desulfobacterales</taxon>
        <taxon>Desulfolunaceae</taxon>
        <taxon>Desulfoluna</taxon>
    </lineage>
</organism>
<feature type="transmembrane region" description="Helical" evidence="6">
    <location>
        <begin position="127"/>
        <end position="150"/>
    </location>
</feature>
<keyword evidence="2" id="KW-1003">Cell membrane</keyword>
<dbReference type="InterPro" id="IPR050189">
    <property type="entry name" value="MFS_Efflux_Transporters"/>
</dbReference>
<reference evidence="8 9" key="1">
    <citation type="submission" date="2019-03" db="EMBL/GenBank/DDBJ databases">
        <authorList>
            <person name="Nijsse B."/>
        </authorList>
    </citation>
    <scope>NUCLEOTIDE SEQUENCE [LARGE SCALE GENOMIC DNA]</scope>
    <source>
        <strain evidence="8">Desulfoluna butyratoxydans MSL71</strain>
    </source>
</reference>
<feature type="transmembrane region" description="Helical" evidence="6">
    <location>
        <begin position="283"/>
        <end position="306"/>
    </location>
</feature>
<dbReference type="SUPFAM" id="SSF103473">
    <property type="entry name" value="MFS general substrate transporter"/>
    <property type="match status" value="1"/>
</dbReference>
<keyword evidence="4 6" id="KW-1133">Transmembrane helix</keyword>
<evidence type="ECO:0000256" key="6">
    <source>
        <dbReference type="SAM" id="Phobius"/>
    </source>
</evidence>
<feature type="transmembrane region" description="Helical" evidence="6">
    <location>
        <begin position="68"/>
        <end position="87"/>
    </location>
</feature>
<comment type="subcellular location">
    <subcellularLocation>
        <location evidence="1">Cell membrane</location>
        <topology evidence="1">Multi-pass membrane protein</topology>
    </subcellularLocation>
</comment>